<dbReference type="Proteomes" id="UP000015105">
    <property type="component" value="Chromosome 3D"/>
</dbReference>
<reference evidence="2" key="1">
    <citation type="journal article" date="2014" name="Science">
        <title>Ancient hybridizations among the ancestral genomes of bread wheat.</title>
        <authorList>
            <consortium name="International Wheat Genome Sequencing Consortium,"/>
            <person name="Marcussen T."/>
            <person name="Sandve S.R."/>
            <person name="Heier L."/>
            <person name="Spannagl M."/>
            <person name="Pfeifer M."/>
            <person name="Jakobsen K.S."/>
            <person name="Wulff B.B."/>
            <person name="Steuernagel B."/>
            <person name="Mayer K.F."/>
            <person name="Olsen O.A."/>
        </authorList>
    </citation>
    <scope>NUCLEOTIDE SEQUENCE [LARGE SCALE GENOMIC DNA]</scope>
    <source>
        <strain evidence="2">cv. AL8/78</strain>
    </source>
</reference>
<dbReference type="Gramene" id="AET3Gv20288000.3">
    <property type="protein sequence ID" value="AET3Gv20288000.3"/>
    <property type="gene ID" value="AET3Gv20288000"/>
</dbReference>
<organism evidence="1 2">
    <name type="scientific">Aegilops tauschii subsp. strangulata</name>
    <name type="common">Goatgrass</name>
    <dbReference type="NCBI Taxonomy" id="200361"/>
    <lineage>
        <taxon>Eukaryota</taxon>
        <taxon>Viridiplantae</taxon>
        <taxon>Streptophyta</taxon>
        <taxon>Embryophyta</taxon>
        <taxon>Tracheophyta</taxon>
        <taxon>Spermatophyta</taxon>
        <taxon>Magnoliopsida</taxon>
        <taxon>Liliopsida</taxon>
        <taxon>Poales</taxon>
        <taxon>Poaceae</taxon>
        <taxon>BOP clade</taxon>
        <taxon>Pooideae</taxon>
        <taxon>Triticodae</taxon>
        <taxon>Triticeae</taxon>
        <taxon>Triticinae</taxon>
        <taxon>Aegilops</taxon>
    </lineage>
</organism>
<sequence>TRAFTSEGSHLGKQTFFEKLHPLVITNLYSSNNKISASAASIVLVGSSEELGIISNCSSGVLVGGNFAVKQMFPLLRILVVISCID</sequence>
<reference evidence="1" key="3">
    <citation type="journal article" date="2017" name="Nature">
        <title>Genome sequence of the progenitor of the wheat D genome Aegilops tauschii.</title>
        <authorList>
            <person name="Luo M.C."/>
            <person name="Gu Y.Q."/>
            <person name="Puiu D."/>
            <person name="Wang H."/>
            <person name="Twardziok S.O."/>
            <person name="Deal K.R."/>
            <person name="Huo N."/>
            <person name="Zhu T."/>
            <person name="Wang L."/>
            <person name="Wang Y."/>
            <person name="McGuire P.E."/>
            <person name="Liu S."/>
            <person name="Long H."/>
            <person name="Ramasamy R.K."/>
            <person name="Rodriguez J.C."/>
            <person name="Van S.L."/>
            <person name="Yuan L."/>
            <person name="Wang Z."/>
            <person name="Xia Z."/>
            <person name="Xiao L."/>
            <person name="Anderson O.D."/>
            <person name="Ouyang S."/>
            <person name="Liang Y."/>
            <person name="Zimin A.V."/>
            <person name="Pertea G."/>
            <person name="Qi P."/>
            <person name="Bennetzen J.L."/>
            <person name="Dai X."/>
            <person name="Dawson M.W."/>
            <person name="Muller H.G."/>
            <person name="Kugler K."/>
            <person name="Rivarola-Duarte L."/>
            <person name="Spannagl M."/>
            <person name="Mayer K.F.X."/>
            <person name="Lu F.H."/>
            <person name="Bevan M.W."/>
            <person name="Leroy P."/>
            <person name="Li P."/>
            <person name="You F.M."/>
            <person name="Sun Q."/>
            <person name="Liu Z."/>
            <person name="Lyons E."/>
            <person name="Wicker T."/>
            <person name="Salzberg S.L."/>
            <person name="Devos K.M."/>
            <person name="Dvorak J."/>
        </authorList>
    </citation>
    <scope>NUCLEOTIDE SEQUENCE [LARGE SCALE GENOMIC DNA]</scope>
    <source>
        <strain evidence="1">cv. AL8/78</strain>
    </source>
</reference>
<keyword evidence="2" id="KW-1185">Reference proteome</keyword>
<accession>A0A453EBY0</accession>
<protein>
    <submittedName>
        <fullName evidence="1">Uncharacterized protein</fullName>
    </submittedName>
</protein>
<name>A0A453EBY0_AEGTS</name>
<dbReference type="EnsemblPlants" id="AET3Gv20288000.3">
    <property type="protein sequence ID" value="AET3Gv20288000.3"/>
    <property type="gene ID" value="AET3Gv20288000"/>
</dbReference>
<dbReference type="AlphaFoldDB" id="A0A453EBY0"/>
<proteinExistence type="predicted"/>
<evidence type="ECO:0000313" key="2">
    <source>
        <dbReference type="Proteomes" id="UP000015105"/>
    </source>
</evidence>
<reference evidence="1" key="5">
    <citation type="journal article" date="2021" name="G3 (Bethesda)">
        <title>Aegilops tauschii genome assembly Aet v5.0 features greater sequence contiguity and improved annotation.</title>
        <authorList>
            <person name="Wang L."/>
            <person name="Zhu T."/>
            <person name="Rodriguez J.C."/>
            <person name="Deal K.R."/>
            <person name="Dubcovsky J."/>
            <person name="McGuire P.E."/>
            <person name="Lux T."/>
            <person name="Spannagl M."/>
            <person name="Mayer K.F.X."/>
            <person name="Baldrich P."/>
            <person name="Meyers B.C."/>
            <person name="Huo N."/>
            <person name="Gu Y.Q."/>
            <person name="Zhou H."/>
            <person name="Devos K.M."/>
            <person name="Bennetzen J.L."/>
            <person name="Unver T."/>
            <person name="Budak H."/>
            <person name="Gulick P.J."/>
            <person name="Galiba G."/>
            <person name="Kalapos B."/>
            <person name="Nelson D.R."/>
            <person name="Li P."/>
            <person name="You F.M."/>
            <person name="Luo M.C."/>
            <person name="Dvorak J."/>
        </authorList>
    </citation>
    <scope>NUCLEOTIDE SEQUENCE [LARGE SCALE GENOMIC DNA]</scope>
    <source>
        <strain evidence="1">cv. AL8/78</strain>
    </source>
</reference>
<reference evidence="2" key="2">
    <citation type="journal article" date="2017" name="Nat. Plants">
        <title>The Aegilops tauschii genome reveals multiple impacts of transposons.</title>
        <authorList>
            <person name="Zhao G."/>
            <person name="Zou C."/>
            <person name="Li K."/>
            <person name="Wang K."/>
            <person name="Li T."/>
            <person name="Gao L."/>
            <person name="Zhang X."/>
            <person name="Wang H."/>
            <person name="Yang Z."/>
            <person name="Liu X."/>
            <person name="Jiang W."/>
            <person name="Mao L."/>
            <person name="Kong X."/>
            <person name="Jiao Y."/>
            <person name="Jia J."/>
        </authorList>
    </citation>
    <scope>NUCLEOTIDE SEQUENCE [LARGE SCALE GENOMIC DNA]</scope>
    <source>
        <strain evidence="2">cv. AL8/78</strain>
    </source>
</reference>
<reference evidence="1" key="4">
    <citation type="submission" date="2019-03" db="UniProtKB">
        <authorList>
            <consortium name="EnsemblPlants"/>
        </authorList>
    </citation>
    <scope>IDENTIFICATION</scope>
</reference>
<evidence type="ECO:0000313" key="1">
    <source>
        <dbReference type="EnsemblPlants" id="AET3Gv20288000.3"/>
    </source>
</evidence>